<evidence type="ECO:0000313" key="3">
    <source>
        <dbReference type="Proteomes" id="UP000700596"/>
    </source>
</evidence>
<feature type="domain" description="Heterokaryon incompatibility" evidence="1">
    <location>
        <begin position="120"/>
        <end position="290"/>
    </location>
</feature>
<accession>A0A9P9EM43</accession>
<name>A0A9P9EM43_9PLEO</name>
<gene>
    <name evidence="2" type="ORF">B0J11DRAFT_564259</name>
</gene>
<evidence type="ECO:0000313" key="2">
    <source>
        <dbReference type="EMBL" id="KAH7139481.1"/>
    </source>
</evidence>
<protein>
    <submittedName>
        <fullName evidence="2">Heterokaryon incompatibility protein-domain-containing protein</fullName>
    </submittedName>
</protein>
<proteinExistence type="predicted"/>
<dbReference type="PANTHER" id="PTHR24148:SF73">
    <property type="entry name" value="HET DOMAIN PROTEIN (AFU_ORTHOLOGUE AFUA_8G01020)"/>
    <property type="match status" value="1"/>
</dbReference>
<dbReference type="Proteomes" id="UP000700596">
    <property type="component" value="Unassembled WGS sequence"/>
</dbReference>
<keyword evidence="3" id="KW-1185">Reference proteome</keyword>
<dbReference type="PANTHER" id="PTHR24148">
    <property type="entry name" value="ANKYRIN REPEAT DOMAIN-CONTAINING PROTEIN 39 HOMOLOG-RELATED"/>
    <property type="match status" value="1"/>
</dbReference>
<dbReference type="EMBL" id="JAGMWT010000001">
    <property type="protein sequence ID" value="KAH7139481.1"/>
    <property type="molecule type" value="Genomic_DNA"/>
</dbReference>
<dbReference type="Pfam" id="PF26639">
    <property type="entry name" value="Het-6_barrel"/>
    <property type="match status" value="1"/>
</dbReference>
<dbReference type="InterPro" id="IPR052895">
    <property type="entry name" value="HetReg/Transcr_Mod"/>
</dbReference>
<dbReference type="InterPro" id="IPR010730">
    <property type="entry name" value="HET"/>
</dbReference>
<comment type="caution">
    <text evidence="2">The sequence shown here is derived from an EMBL/GenBank/DDBJ whole genome shotgun (WGS) entry which is preliminary data.</text>
</comment>
<evidence type="ECO:0000259" key="1">
    <source>
        <dbReference type="Pfam" id="PF06985"/>
    </source>
</evidence>
<dbReference type="OrthoDB" id="4850726at2759"/>
<reference evidence="2" key="1">
    <citation type="journal article" date="2021" name="Nat. Commun.">
        <title>Genetic determinants of endophytism in the Arabidopsis root mycobiome.</title>
        <authorList>
            <person name="Mesny F."/>
            <person name="Miyauchi S."/>
            <person name="Thiergart T."/>
            <person name="Pickel B."/>
            <person name="Atanasova L."/>
            <person name="Karlsson M."/>
            <person name="Huettel B."/>
            <person name="Barry K.W."/>
            <person name="Haridas S."/>
            <person name="Chen C."/>
            <person name="Bauer D."/>
            <person name="Andreopoulos W."/>
            <person name="Pangilinan J."/>
            <person name="LaButti K."/>
            <person name="Riley R."/>
            <person name="Lipzen A."/>
            <person name="Clum A."/>
            <person name="Drula E."/>
            <person name="Henrissat B."/>
            <person name="Kohler A."/>
            <person name="Grigoriev I.V."/>
            <person name="Martin F.M."/>
            <person name="Hacquard S."/>
        </authorList>
    </citation>
    <scope>NUCLEOTIDE SEQUENCE</scope>
    <source>
        <strain evidence="2">MPI-CAGE-CH-0243</strain>
    </source>
</reference>
<dbReference type="Pfam" id="PF06985">
    <property type="entry name" value="HET"/>
    <property type="match status" value="1"/>
</dbReference>
<organism evidence="2 3">
    <name type="scientific">Dendryphion nanum</name>
    <dbReference type="NCBI Taxonomy" id="256645"/>
    <lineage>
        <taxon>Eukaryota</taxon>
        <taxon>Fungi</taxon>
        <taxon>Dikarya</taxon>
        <taxon>Ascomycota</taxon>
        <taxon>Pezizomycotina</taxon>
        <taxon>Dothideomycetes</taxon>
        <taxon>Pleosporomycetidae</taxon>
        <taxon>Pleosporales</taxon>
        <taxon>Torulaceae</taxon>
        <taxon>Dendryphion</taxon>
    </lineage>
</organism>
<dbReference type="AlphaFoldDB" id="A0A9P9EM43"/>
<sequence>MSHSIMPTYQYSPLNQDAEEIRLVTLFPGKFDDPIQISIHHASFKIPDPSISQRLSIKELNDSLPLGWWADRTLEDRTLFTFTSPEGEVHTTWTHPDPSFARHLYQTREGEDVSLFTPKFEALSYAWGDSNYPKIVDVLPDSSPSQASGDSDLDRSVFEVRRNLDDALRHLRNTEETRTLWIDAICINQTDLTERDLQVKRMHHIYKFSHRVVAWLGLGSESSGPAFSMLDYIGHQIEYTIDRRFLPAPECDEPDLWKQDQAQRYDTITWQTVRDLIYNNYFQRLWVFQEIQLGSHRAVVSIGTVQIHWYHLRRALLLFEGESLYKEDLPPWAKSELLGMLKHVQHFALNASVQGMEKLVTGAMNSSCCDPRDRIYGLLGLLPTPIVHRIRPQYSQDASEVYKEAFLAFTECSNRLDLLGFAVSTPGSFRSLPTWVPNLLVAFQVYPVEQLNNAYGNSATQFTHIVPDMLDLEGVYHSTIEEVSEPLPDTDNSILAALVFLFSLPSHSSDTVSYTEAFIRVLSLGSYRNRLPKSSSLPWLDEAAEIFRRICEGVLPENRWKTWINELSHRILYQRVFRTDRGLIGIGTTELRPMDRVVVFLGCSVPLILRKESDDHFRVIGRCYLDGIMDGEVLLGPFSKPWSATMVRFMSDDDRAVTETQFFNDETQMYTREDPRLGTTSDEWTEVFMEDKMRSPYVVQHYRNSRTGELINSDPRLLPDALRARGVLLETFRLV</sequence>